<evidence type="ECO:0000313" key="1">
    <source>
        <dbReference type="EMBL" id="TDO27239.1"/>
    </source>
</evidence>
<organism evidence="1 2">
    <name type="scientific">Sediminibacterium goheungense</name>
    <dbReference type="NCBI Taxonomy" id="1086393"/>
    <lineage>
        <taxon>Bacteria</taxon>
        <taxon>Pseudomonadati</taxon>
        <taxon>Bacteroidota</taxon>
        <taxon>Chitinophagia</taxon>
        <taxon>Chitinophagales</taxon>
        <taxon>Chitinophagaceae</taxon>
        <taxon>Sediminibacterium</taxon>
    </lineage>
</organism>
<dbReference type="RefSeq" id="WP_133475096.1">
    <property type="nucleotide sequence ID" value="NZ_SNWP01000011.1"/>
</dbReference>
<comment type="caution">
    <text evidence="1">The sequence shown here is derived from an EMBL/GenBank/DDBJ whole genome shotgun (WGS) entry which is preliminary data.</text>
</comment>
<reference evidence="1 2" key="1">
    <citation type="submission" date="2019-03" db="EMBL/GenBank/DDBJ databases">
        <title>Genomic Encyclopedia of Archaeal and Bacterial Type Strains, Phase II (KMG-II): from individual species to whole genera.</title>
        <authorList>
            <person name="Goeker M."/>
        </authorList>
    </citation>
    <scope>NUCLEOTIDE SEQUENCE [LARGE SCALE GENOMIC DNA]</scope>
    <source>
        <strain evidence="1 2">DSM 28323</strain>
    </source>
</reference>
<sequence length="174" mass="19587">MKKFFVVVCAWMGMAFMPLTTDWKTVEVVEKVKVSMPTEPVAVDAAGGPQQIRKSVMADSTELVLMVLDFTKLGVSEEQLEALKDTEDFKEQIKMGITQSAGVVVKAESEGKYNDKHLYYQFDLEVEKNGKKVTNTTRMVFYKKYALSLTCQNGTGGVKKEIQDQYFNSLVITE</sequence>
<name>A0A4R6IWY4_9BACT</name>
<keyword evidence="2" id="KW-1185">Reference proteome</keyword>
<proteinExistence type="predicted"/>
<dbReference type="AlphaFoldDB" id="A0A4R6IWY4"/>
<dbReference type="Proteomes" id="UP000295741">
    <property type="component" value="Unassembled WGS sequence"/>
</dbReference>
<evidence type="ECO:0008006" key="3">
    <source>
        <dbReference type="Google" id="ProtNLM"/>
    </source>
</evidence>
<accession>A0A4R6IWY4</accession>
<dbReference type="EMBL" id="SNWP01000011">
    <property type="protein sequence ID" value="TDO27239.1"/>
    <property type="molecule type" value="Genomic_DNA"/>
</dbReference>
<evidence type="ECO:0000313" key="2">
    <source>
        <dbReference type="Proteomes" id="UP000295741"/>
    </source>
</evidence>
<gene>
    <name evidence="1" type="ORF">BC659_2560</name>
</gene>
<protein>
    <recommendedName>
        <fullName evidence="3">PsbP protein</fullName>
    </recommendedName>
</protein>